<dbReference type="OrthoDB" id="339576at2"/>
<keyword evidence="3" id="KW-1185">Reference proteome</keyword>
<dbReference type="EMBL" id="FZPA01000005">
    <property type="protein sequence ID" value="SNS79078.1"/>
    <property type="molecule type" value="Genomic_DNA"/>
</dbReference>
<dbReference type="PANTHER" id="PTHR28004">
    <property type="entry name" value="ZGC:162816-RELATED"/>
    <property type="match status" value="1"/>
</dbReference>
<dbReference type="PANTHER" id="PTHR28004:SF2">
    <property type="entry name" value="D-SERINE DEHYDRATASE"/>
    <property type="match status" value="1"/>
</dbReference>
<gene>
    <name evidence="2" type="ORF">SAMN06295955_10591</name>
</gene>
<dbReference type="SUPFAM" id="SSF51419">
    <property type="entry name" value="PLP-binding barrel"/>
    <property type="match status" value="1"/>
</dbReference>
<evidence type="ECO:0000313" key="2">
    <source>
        <dbReference type="EMBL" id="SNS79078.1"/>
    </source>
</evidence>
<sequence>MADAKNPRRWTRRAAIAGGGLALAGGVGVLASRKGDHGGAHDAYFVALSTALRKAGIAHPVLVIDQRRLDRNIAAARATLKPSGLPLRIVVKSLPATGLIDRIASGLPTNRFMVFNGAMLETMAARPDADLLLGKPLPAMQYAEFVDKAGAQVAGRVQWLIDTPERLRQYAAIAAARNAPLRANMEIDVGLHRGGFPDGRALAETLDLARTFPHVAVSGLMGYDAHVPKMSDPDEAYAASQRQYRTAIGVLHDKLALDPRTLTLNGAGSPTYARHAAGTAANEVSVGSAFVKPADFDLDTLARHAPASFIATPVIKAKRMELPGSEWLTGPMTFLDPNAARAFFIYGGHWLATPVSPPGLQFSTLFGRSSNQEMLTGSTSVALKPDDYVFFRPNQSEALFFQFGDIALFDGTAISGGWHTFAVSA</sequence>
<dbReference type="InterPro" id="IPR029066">
    <property type="entry name" value="PLP-binding_barrel"/>
</dbReference>
<dbReference type="RefSeq" id="WP_089215636.1">
    <property type="nucleotide sequence ID" value="NZ_FZPA01000005.1"/>
</dbReference>
<protein>
    <submittedName>
        <fullName evidence="2">D-serine deaminase, pyridoxal phosphate-dependent</fullName>
    </submittedName>
</protein>
<dbReference type="Gene3D" id="3.20.20.10">
    <property type="entry name" value="Alanine racemase"/>
    <property type="match status" value="1"/>
</dbReference>
<evidence type="ECO:0000313" key="3">
    <source>
        <dbReference type="Proteomes" id="UP000198339"/>
    </source>
</evidence>
<dbReference type="AlphaFoldDB" id="A0A239HDI1"/>
<accession>A0A239HDI1</accession>
<dbReference type="Pfam" id="PF01168">
    <property type="entry name" value="Ala_racemase_N"/>
    <property type="match status" value="1"/>
</dbReference>
<dbReference type="InterPro" id="IPR051466">
    <property type="entry name" value="D-amino_acid_metab_enzyme"/>
</dbReference>
<dbReference type="Proteomes" id="UP000198339">
    <property type="component" value="Unassembled WGS sequence"/>
</dbReference>
<organism evidence="2 3">
    <name type="scientific">Sphingopyxis indica</name>
    <dbReference type="NCBI Taxonomy" id="436663"/>
    <lineage>
        <taxon>Bacteria</taxon>
        <taxon>Pseudomonadati</taxon>
        <taxon>Pseudomonadota</taxon>
        <taxon>Alphaproteobacteria</taxon>
        <taxon>Sphingomonadales</taxon>
        <taxon>Sphingomonadaceae</taxon>
        <taxon>Sphingopyxis</taxon>
    </lineage>
</organism>
<name>A0A239HDI1_9SPHN</name>
<evidence type="ECO:0000259" key="1">
    <source>
        <dbReference type="Pfam" id="PF01168"/>
    </source>
</evidence>
<feature type="domain" description="Alanine racemase N-terminal" evidence="1">
    <location>
        <begin position="64"/>
        <end position="290"/>
    </location>
</feature>
<reference evidence="2 3" key="1">
    <citation type="submission" date="2017-06" db="EMBL/GenBank/DDBJ databases">
        <authorList>
            <person name="Kim H.J."/>
            <person name="Triplett B.A."/>
        </authorList>
    </citation>
    <scope>NUCLEOTIDE SEQUENCE [LARGE SCALE GENOMIC DNA]</scope>
    <source>
        <strain evidence="2 3">DS15</strain>
    </source>
</reference>
<dbReference type="GO" id="GO:0036088">
    <property type="term" value="P:D-serine catabolic process"/>
    <property type="evidence" value="ECO:0007669"/>
    <property type="project" value="TreeGrafter"/>
</dbReference>
<dbReference type="GO" id="GO:0008721">
    <property type="term" value="F:D-serine ammonia-lyase activity"/>
    <property type="evidence" value="ECO:0007669"/>
    <property type="project" value="TreeGrafter"/>
</dbReference>
<dbReference type="InterPro" id="IPR001608">
    <property type="entry name" value="Ala_racemase_N"/>
</dbReference>
<proteinExistence type="predicted"/>